<gene>
    <name evidence="1" type="ORF">H920_08598</name>
</gene>
<dbReference type="PANTHER" id="PTHR47620">
    <property type="entry name" value="CHROMOSOME 2 OPEN READING FRAME 66"/>
    <property type="match status" value="1"/>
</dbReference>
<sequence length="92" mass="10596">MALLLPGQVHGATLRKSDSWKPLSNPQNHDLFFRILQAYFKGRGIDVDFKKFPNNFTINENPKPLSYQLENFTSAFADYKERKTFVPSDLSS</sequence>
<organism evidence="1 2">
    <name type="scientific">Fukomys damarensis</name>
    <name type="common">Damaraland mole rat</name>
    <name type="synonym">Cryptomys damarensis</name>
    <dbReference type="NCBI Taxonomy" id="885580"/>
    <lineage>
        <taxon>Eukaryota</taxon>
        <taxon>Metazoa</taxon>
        <taxon>Chordata</taxon>
        <taxon>Craniata</taxon>
        <taxon>Vertebrata</taxon>
        <taxon>Euteleostomi</taxon>
        <taxon>Mammalia</taxon>
        <taxon>Eutheria</taxon>
        <taxon>Euarchontoglires</taxon>
        <taxon>Glires</taxon>
        <taxon>Rodentia</taxon>
        <taxon>Hystricomorpha</taxon>
        <taxon>Bathyergidae</taxon>
        <taxon>Fukomys</taxon>
    </lineage>
</organism>
<dbReference type="Pfam" id="PF15846">
    <property type="entry name" value="DUF4720"/>
    <property type="match status" value="1"/>
</dbReference>
<dbReference type="InterPro" id="IPR031699">
    <property type="entry name" value="DUF4720"/>
</dbReference>
<dbReference type="EMBL" id="KN122517">
    <property type="protein sequence ID" value="KFO29995.1"/>
    <property type="molecule type" value="Genomic_DNA"/>
</dbReference>
<dbReference type="eggNOG" id="ENOG502S75F">
    <property type="taxonomic scope" value="Eukaryota"/>
</dbReference>
<evidence type="ECO:0000313" key="2">
    <source>
        <dbReference type="Proteomes" id="UP000028990"/>
    </source>
</evidence>
<dbReference type="PANTHER" id="PTHR47620:SF1">
    <property type="entry name" value="GENE, 34066-RELATED"/>
    <property type="match status" value="1"/>
</dbReference>
<dbReference type="Proteomes" id="UP000028990">
    <property type="component" value="Unassembled WGS sequence"/>
</dbReference>
<dbReference type="AlphaFoldDB" id="A0A091DI79"/>
<reference evidence="1 2" key="1">
    <citation type="submission" date="2013-11" db="EMBL/GenBank/DDBJ databases">
        <title>The Damaraland mole rat (Fukomys damarensis) genome and evolution of African mole rats.</title>
        <authorList>
            <person name="Gladyshev V.N."/>
            <person name="Fang X."/>
        </authorList>
    </citation>
    <scope>NUCLEOTIDE SEQUENCE [LARGE SCALE GENOMIC DNA]</scope>
    <source>
        <tissue evidence="1">Liver</tissue>
    </source>
</reference>
<protein>
    <submittedName>
        <fullName evidence="1">Uncharacterized protein</fullName>
    </submittedName>
</protein>
<proteinExistence type="predicted"/>
<keyword evidence="2" id="KW-1185">Reference proteome</keyword>
<accession>A0A091DI79</accession>
<name>A0A091DI79_FUKDA</name>
<evidence type="ECO:0000313" key="1">
    <source>
        <dbReference type="EMBL" id="KFO29995.1"/>
    </source>
</evidence>